<dbReference type="Proteomes" id="UP000070700">
    <property type="component" value="Unassembled WGS sequence"/>
</dbReference>
<keyword evidence="3" id="KW-1185">Reference proteome</keyword>
<accession>A0A194XHQ4</accession>
<evidence type="ECO:0000313" key="2">
    <source>
        <dbReference type="EMBL" id="KUJ19745.1"/>
    </source>
</evidence>
<proteinExistence type="predicted"/>
<reference evidence="2 3" key="1">
    <citation type="submission" date="2015-10" db="EMBL/GenBank/DDBJ databases">
        <title>Full genome of DAOMC 229536 Phialocephala scopiformis, a fungal endophyte of spruce producing the potent anti-insectan compound rugulosin.</title>
        <authorList>
            <consortium name="DOE Joint Genome Institute"/>
            <person name="Walker A.K."/>
            <person name="Frasz S.L."/>
            <person name="Seifert K.A."/>
            <person name="Miller J.D."/>
            <person name="Mondo S.J."/>
            <person name="Labutti K."/>
            <person name="Lipzen A."/>
            <person name="Dockter R."/>
            <person name="Kennedy M."/>
            <person name="Grigoriev I.V."/>
            <person name="Spatafora J.W."/>
        </authorList>
    </citation>
    <scope>NUCLEOTIDE SEQUENCE [LARGE SCALE GENOMIC DNA]</scope>
    <source>
        <strain evidence="2 3">CBS 120377</strain>
    </source>
</reference>
<dbReference type="GeneID" id="28832042"/>
<dbReference type="AlphaFoldDB" id="A0A194XHQ4"/>
<protein>
    <recommendedName>
        <fullName evidence="1">F-box domain-containing protein</fullName>
    </recommendedName>
</protein>
<sequence length="163" mass="18291">MASTSKSKSSGGTTLNEISKIETQIAVEAQEVQLKANEVSESVSTAGPATLVTLPPEILLLIFDYLNPAASTCLGLTCKKLYPVHRAIHGIVRLSAPSEPNGFYLWYLLKDFFPGLIFCEDWEMFTTDQTLEDLWMRPHTIPLSRWPHWMLQYRGRTLSVAGF</sequence>
<evidence type="ECO:0000313" key="3">
    <source>
        <dbReference type="Proteomes" id="UP000070700"/>
    </source>
</evidence>
<organism evidence="2 3">
    <name type="scientific">Mollisia scopiformis</name>
    <name type="common">Conifer needle endophyte fungus</name>
    <name type="synonym">Phialocephala scopiformis</name>
    <dbReference type="NCBI Taxonomy" id="149040"/>
    <lineage>
        <taxon>Eukaryota</taxon>
        <taxon>Fungi</taxon>
        <taxon>Dikarya</taxon>
        <taxon>Ascomycota</taxon>
        <taxon>Pezizomycotina</taxon>
        <taxon>Leotiomycetes</taxon>
        <taxon>Helotiales</taxon>
        <taxon>Mollisiaceae</taxon>
        <taxon>Mollisia</taxon>
    </lineage>
</organism>
<dbReference type="Pfam" id="PF12937">
    <property type="entry name" value="F-box-like"/>
    <property type="match status" value="1"/>
</dbReference>
<dbReference type="InterPro" id="IPR001810">
    <property type="entry name" value="F-box_dom"/>
</dbReference>
<dbReference type="CDD" id="cd09917">
    <property type="entry name" value="F-box_SF"/>
    <property type="match status" value="1"/>
</dbReference>
<feature type="domain" description="F-box" evidence="1">
    <location>
        <begin position="48"/>
        <end position="84"/>
    </location>
</feature>
<evidence type="ECO:0000259" key="1">
    <source>
        <dbReference type="PROSITE" id="PS50181"/>
    </source>
</evidence>
<dbReference type="PROSITE" id="PS50181">
    <property type="entry name" value="FBOX"/>
    <property type="match status" value="1"/>
</dbReference>
<dbReference type="OrthoDB" id="3445164at2759"/>
<dbReference type="KEGG" id="psco:LY89DRAFT_779656"/>
<dbReference type="InParanoid" id="A0A194XHQ4"/>
<dbReference type="InterPro" id="IPR036047">
    <property type="entry name" value="F-box-like_dom_sf"/>
</dbReference>
<dbReference type="EMBL" id="KQ947410">
    <property type="protein sequence ID" value="KUJ19745.1"/>
    <property type="molecule type" value="Genomic_DNA"/>
</dbReference>
<name>A0A194XHQ4_MOLSC</name>
<dbReference type="SUPFAM" id="SSF81383">
    <property type="entry name" value="F-box domain"/>
    <property type="match status" value="1"/>
</dbReference>
<dbReference type="RefSeq" id="XP_018074100.1">
    <property type="nucleotide sequence ID" value="XM_018222316.1"/>
</dbReference>
<gene>
    <name evidence="2" type="ORF">LY89DRAFT_779656</name>
</gene>